<dbReference type="EMBL" id="CP031222">
    <property type="protein sequence ID" value="AXI02194.1"/>
    <property type="molecule type" value="Genomic_DNA"/>
</dbReference>
<dbReference type="PROSITE" id="PS01124">
    <property type="entry name" value="HTH_ARAC_FAMILY_2"/>
    <property type="match status" value="1"/>
</dbReference>
<dbReference type="Pfam" id="PF12833">
    <property type="entry name" value="HTH_18"/>
    <property type="match status" value="1"/>
</dbReference>
<dbReference type="Gene3D" id="1.10.10.60">
    <property type="entry name" value="Homeodomain-like"/>
    <property type="match status" value="1"/>
</dbReference>
<evidence type="ECO:0000256" key="2">
    <source>
        <dbReference type="ARBA" id="ARBA00023125"/>
    </source>
</evidence>
<dbReference type="PANTHER" id="PTHR47894">
    <property type="entry name" value="HTH-TYPE TRANSCRIPTIONAL REGULATOR GADX"/>
    <property type="match status" value="1"/>
</dbReference>
<evidence type="ECO:0000313" key="6">
    <source>
        <dbReference type="Proteomes" id="UP000253940"/>
    </source>
</evidence>
<dbReference type="InterPro" id="IPR018060">
    <property type="entry name" value="HTH_AraC"/>
</dbReference>
<evidence type="ECO:0000313" key="5">
    <source>
        <dbReference type="EMBL" id="AXI02194.1"/>
    </source>
</evidence>
<dbReference type="InterPro" id="IPR009057">
    <property type="entry name" value="Homeodomain-like_sf"/>
</dbReference>
<dbReference type="Proteomes" id="UP000253940">
    <property type="component" value="Chromosome"/>
</dbReference>
<evidence type="ECO:0000256" key="3">
    <source>
        <dbReference type="ARBA" id="ARBA00023163"/>
    </source>
</evidence>
<dbReference type="GO" id="GO:0005829">
    <property type="term" value="C:cytosol"/>
    <property type="evidence" value="ECO:0007669"/>
    <property type="project" value="TreeGrafter"/>
</dbReference>
<dbReference type="PANTHER" id="PTHR47894:SF1">
    <property type="entry name" value="HTH-TYPE TRANSCRIPTIONAL REGULATOR VQSM"/>
    <property type="match status" value="1"/>
</dbReference>
<evidence type="ECO:0000259" key="4">
    <source>
        <dbReference type="PROSITE" id="PS01124"/>
    </source>
</evidence>
<accession>A0A345P4I5</accession>
<dbReference type="SUPFAM" id="SSF46689">
    <property type="entry name" value="Homeodomain-like"/>
    <property type="match status" value="1"/>
</dbReference>
<dbReference type="SMART" id="SM00342">
    <property type="entry name" value="HTH_ARAC"/>
    <property type="match status" value="1"/>
</dbReference>
<keyword evidence="6" id="KW-1185">Reference proteome</keyword>
<keyword evidence="1" id="KW-0805">Transcription regulation</keyword>
<dbReference type="OrthoDB" id="5582699at2"/>
<feature type="domain" description="HTH araC/xylS-type" evidence="4">
    <location>
        <begin position="53"/>
        <end position="151"/>
    </location>
</feature>
<organism evidence="5 6">
    <name type="scientific">Aquirhabdus parva</name>
    <dbReference type="NCBI Taxonomy" id="2283318"/>
    <lineage>
        <taxon>Bacteria</taxon>
        <taxon>Pseudomonadati</taxon>
        <taxon>Pseudomonadota</taxon>
        <taxon>Gammaproteobacteria</taxon>
        <taxon>Moraxellales</taxon>
        <taxon>Moraxellaceae</taxon>
        <taxon>Aquirhabdus</taxon>
    </lineage>
</organism>
<evidence type="ECO:0000256" key="1">
    <source>
        <dbReference type="ARBA" id="ARBA00023015"/>
    </source>
</evidence>
<dbReference type="KEGG" id="mbah:HYN46_04610"/>
<sequence length="158" mass="17803">MEHDTVSIHFANAALHGAKHLNMDIDSLVSRVVIKTDPAQLLTQFKNISSLTSRISELLKAYVATEMPTLKEVAEQLHLSPKTLHRRLTDEGSSYQKVKDDLRRDMAIDLLGVQQLTIVDIAEQVGFSDTCTFHRAFKKWTGVTPGVYRQIYHGQLDS</sequence>
<dbReference type="GO" id="GO:0000976">
    <property type="term" value="F:transcription cis-regulatory region binding"/>
    <property type="evidence" value="ECO:0007669"/>
    <property type="project" value="TreeGrafter"/>
</dbReference>
<protein>
    <submittedName>
        <fullName evidence="5">AraC family transcriptional regulator</fullName>
    </submittedName>
</protein>
<dbReference type="GO" id="GO:0003700">
    <property type="term" value="F:DNA-binding transcription factor activity"/>
    <property type="evidence" value="ECO:0007669"/>
    <property type="project" value="InterPro"/>
</dbReference>
<proteinExistence type="predicted"/>
<keyword evidence="2" id="KW-0238">DNA-binding</keyword>
<keyword evidence="3" id="KW-0804">Transcription</keyword>
<dbReference type="InterPro" id="IPR020449">
    <property type="entry name" value="Tscrpt_reg_AraC-type_HTH"/>
</dbReference>
<dbReference type="PRINTS" id="PR00032">
    <property type="entry name" value="HTHARAC"/>
</dbReference>
<reference evidence="5 6" key="1">
    <citation type="submission" date="2018-07" db="EMBL/GenBank/DDBJ databases">
        <title>Genome sequencing of Moraxellaceae gen. HYN0046.</title>
        <authorList>
            <person name="Kim M."/>
            <person name="Yi H."/>
        </authorList>
    </citation>
    <scope>NUCLEOTIDE SEQUENCE [LARGE SCALE GENOMIC DNA]</scope>
    <source>
        <strain evidence="5 6">HYN0046</strain>
    </source>
</reference>
<dbReference type="AlphaFoldDB" id="A0A345P4I5"/>
<name>A0A345P4I5_9GAMM</name>
<gene>
    <name evidence="5" type="ORF">HYN46_04610</name>
</gene>